<reference evidence="1" key="1">
    <citation type="submission" date="2016-07" db="EMBL/GenBank/DDBJ databases">
        <authorList>
            <person name="Bretaudeau A."/>
        </authorList>
    </citation>
    <scope>NUCLEOTIDE SEQUENCE</scope>
    <source>
        <strain evidence="1">Rice</strain>
        <tissue evidence="1">Whole body</tissue>
    </source>
</reference>
<dbReference type="AlphaFoldDB" id="A0A2H1V137"/>
<gene>
    <name evidence="1" type="ORF">SFRICE_024618</name>
</gene>
<organism evidence="1">
    <name type="scientific">Spodoptera frugiperda</name>
    <name type="common">Fall armyworm</name>
    <dbReference type="NCBI Taxonomy" id="7108"/>
    <lineage>
        <taxon>Eukaryota</taxon>
        <taxon>Metazoa</taxon>
        <taxon>Ecdysozoa</taxon>
        <taxon>Arthropoda</taxon>
        <taxon>Hexapoda</taxon>
        <taxon>Insecta</taxon>
        <taxon>Pterygota</taxon>
        <taxon>Neoptera</taxon>
        <taxon>Endopterygota</taxon>
        <taxon>Lepidoptera</taxon>
        <taxon>Glossata</taxon>
        <taxon>Ditrysia</taxon>
        <taxon>Noctuoidea</taxon>
        <taxon>Noctuidae</taxon>
        <taxon>Amphipyrinae</taxon>
        <taxon>Spodoptera</taxon>
    </lineage>
</organism>
<protein>
    <submittedName>
        <fullName evidence="1">SFRICE_024618</fullName>
    </submittedName>
</protein>
<evidence type="ECO:0000313" key="1">
    <source>
        <dbReference type="EMBL" id="SOQ34557.1"/>
    </source>
</evidence>
<accession>A0A2H1V137</accession>
<proteinExistence type="predicted"/>
<name>A0A2H1V137_SPOFR</name>
<dbReference type="EMBL" id="ODYU01000188">
    <property type="protein sequence ID" value="SOQ34557.1"/>
    <property type="molecule type" value="Genomic_DNA"/>
</dbReference>
<sequence length="198" mass="21766">MSCPPLDQSEDQSLEAVLSRHFAGEVVRIRVDGVPMWEGLVLIVYLGKINICYAGNAHITPLVFRMSMGGGDGCLPSVRCRTRGLGFDLARVVQKITGLFRFLENLSVVARSLELCSVDGNRHTPYYMGLITQMVKSGTNKSKDKRPQTRIACIGRIGRNGFKRPLIRTDDVIRNADAKNLSESGIGNPIAVFTEDAI</sequence>